<comment type="caution">
    <text evidence="5">The sequence shown here is derived from an EMBL/GenBank/DDBJ whole genome shotgun (WGS) entry which is preliminary data.</text>
</comment>
<name>A0A430FSL8_9BIFI</name>
<gene>
    <name evidence="5" type="ORF">D2E26_0447</name>
</gene>
<dbReference type="Gene3D" id="3.40.50.1980">
    <property type="entry name" value="Nitrogenase molybdenum iron protein domain"/>
    <property type="match status" value="2"/>
</dbReference>
<dbReference type="Proteomes" id="UP000287609">
    <property type="component" value="Unassembled WGS sequence"/>
</dbReference>
<organism evidence="5 6">
    <name type="scientific">Bifidobacterium dolichotidis</name>
    <dbReference type="NCBI Taxonomy" id="2306976"/>
    <lineage>
        <taxon>Bacteria</taxon>
        <taxon>Bacillati</taxon>
        <taxon>Actinomycetota</taxon>
        <taxon>Actinomycetes</taxon>
        <taxon>Bifidobacteriales</taxon>
        <taxon>Bifidobacteriaceae</taxon>
        <taxon>Bifidobacterium</taxon>
    </lineage>
</organism>
<dbReference type="GO" id="GO:0030001">
    <property type="term" value="P:metal ion transport"/>
    <property type="evidence" value="ECO:0007669"/>
    <property type="project" value="InterPro"/>
</dbReference>
<dbReference type="EMBL" id="QXGM01000001">
    <property type="protein sequence ID" value="RSX55884.1"/>
    <property type="molecule type" value="Genomic_DNA"/>
</dbReference>
<reference evidence="5 6" key="1">
    <citation type="submission" date="2018-09" db="EMBL/GenBank/DDBJ databases">
        <title>Characterization of the phylogenetic diversity of five novel species belonging to the genus Bifidobacterium.</title>
        <authorList>
            <person name="Lugli G.A."/>
            <person name="Duranti S."/>
            <person name="Milani C."/>
        </authorList>
    </citation>
    <scope>NUCLEOTIDE SEQUENCE [LARGE SCALE GENOMIC DNA]</scope>
    <source>
        <strain evidence="5 6">2036B</strain>
    </source>
</reference>
<keyword evidence="6" id="KW-1185">Reference proteome</keyword>
<dbReference type="PANTHER" id="PTHR42953:SF1">
    <property type="entry name" value="METAL-BINDING PROTEIN HI_0362-RELATED"/>
    <property type="match status" value="1"/>
</dbReference>
<evidence type="ECO:0000256" key="4">
    <source>
        <dbReference type="ARBA" id="ARBA00022729"/>
    </source>
</evidence>
<dbReference type="AlphaFoldDB" id="A0A430FSL8"/>
<comment type="subcellular location">
    <subcellularLocation>
        <location evidence="1">Cell envelope</location>
    </subcellularLocation>
</comment>
<dbReference type="SUPFAM" id="SSF53807">
    <property type="entry name" value="Helical backbone' metal receptor"/>
    <property type="match status" value="1"/>
</dbReference>
<dbReference type="InterPro" id="IPR006127">
    <property type="entry name" value="ZnuA-like"/>
</dbReference>
<sequence length="333" mass="36622">MHRMERHVSHTNKRVGTTQVARSYVSRWLALLAALCMLAPLGGCGFFTSDTKDTPSPVQSASTGPVSIVATLNQWGSLAERIGGDDVKVTSILSSTNVDAHDFEPTSKDLNQLSKANVVLVNGAGYDNWATKWIPSNASTISAAETVGAIDGDNPHLWFSNEARSSVARELFDTLCRLRPKDKSNFEKNYDAWKTSEKKLENTMKTFRKEHSDLTYAATETIAAYLMSDMGFKDETPKGYLQAVQNDSEPAPSDLKSFQTLLKDREVKLLVINPQQESSTTDQIVDAASTGSDPIPVLKVTEQMPQDQKDLTGWISSLVKQTNDLINSEEDAE</sequence>
<dbReference type="GO" id="GO:0030313">
    <property type="term" value="C:cell envelope"/>
    <property type="evidence" value="ECO:0007669"/>
    <property type="project" value="UniProtKB-SubCell"/>
</dbReference>
<dbReference type="Pfam" id="PF01297">
    <property type="entry name" value="ZnuA"/>
    <property type="match status" value="1"/>
</dbReference>
<dbReference type="PANTHER" id="PTHR42953">
    <property type="entry name" value="HIGH-AFFINITY ZINC UPTAKE SYSTEM PROTEIN ZNUA-RELATED"/>
    <property type="match status" value="1"/>
</dbReference>
<dbReference type="GO" id="GO:0046872">
    <property type="term" value="F:metal ion binding"/>
    <property type="evidence" value="ECO:0007669"/>
    <property type="project" value="UniProtKB-KW"/>
</dbReference>
<keyword evidence="4" id="KW-0732">Signal</keyword>
<evidence type="ECO:0000313" key="6">
    <source>
        <dbReference type="Proteomes" id="UP000287609"/>
    </source>
</evidence>
<protein>
    <submittedName>
        <fullName evidence="5">ABC transporter, substrate-binding protein</fullName>
    </submittedName>
</protein>
<accession>A0A430FSL8</accession>
<evidence type="ECO:0000256" key="1">
    <source>
        <dbReference type="ARBA" id="ARBA00004196"/>
    </source>
</evidence>
<evidence type="ECO:0000256" key="3">
    <source>
        <dbReference type="ARBA" id="ARBA00022723"/>
    </source>
</evidence>
<keyword evidence="3" id="KW-0479">Metal-binding</keyword>
<evidence type="ECO:0000256" key="2">
    <source>
        <dbReference type="ARBA" id="ARBA00022448"/>
    </source>
</evidence>
<proteinExistence type="predicted"/>
<keyword evidence="2" id="KW-0813">Transport</keyword>
<dbReference type="InterPro" id="IPR050492">
    <property type="entry name" value="Bact_metal-bind_prot9"/>
</dbReference>
<evidence type="ECO:0000313" key="5">
    <source>
        <dbReference type="EMBL" id="RSX55884.1"/>
    </source>
</evidence>